<evidence type="ECO:0000313" key="10">
    <source>
        <dbReference type="Proteomes" id="UP000198796"/>
    </source>
</evidence>
<dbReference type="NCBIfam" id="TIGR01198">
    <property type="entry name" value="pgl"/>
    <property type="match status" value="1"/>
</dbReference>
<reference evidence="9 10" key="1">
    <citation type="submission" date="2016-10" db="EMBL/GenBank/DDBJ databases">
        <authorList>
            <person name="de Groot N.N."/>
        </authorList>
    </citation>
    <scope>NUCLEOTIDE SEQUENCE [LARGE SCALE GENOMIC DNA]</scope>
    <source>
        <strain evidence="9 10">DSM 29316</strain>
    </source>
</reference>
<feature type="domain" description="Glucosamine/galactosamine-6-phosphate isomerase" evidence="8">
    <location>
        <begin position="16"/>
        <end position="229"/>
    </location>
</feature>
<evidence type="ECO:0000256" key="4">
    <source>
        <dbReference type="ARBA" id="ARBA00010662"/>
    </source>
</evidence>
<comment type="function">
    <text evidence="2 7">Hydrolysis of 6-phosphogluconolactone to 6-phosphogluconate.</text>
</comment>
<dbReference type="GO" id="GO:0017057">
    <property type="term" value="F:6-phosphogluconolactonase activity"/>
    <property type="evidence" value="ECO:0007669"/>
    <property type="project" value="UniProtKB-UniRule"/>
</dbReference>
<proteinExistence type="inferred from homology"/>
<dbReference type="EMBL" id="FOJU01000002">
    <property type="protein sequence ID" value="SFA85876.1"/>
    <property type="molecule type" value="Genomic_DNA"/>
</dbReference>
<dbReference type="InterPro" id="IPR037171">
    <property type="entry name" value="NagB/RpiA_transferase-like"/>
</dbReference>
<comment type="similarity">
    <text evidence="4 7">Belongs to the glucosamine/galactosamine-6-phosphate isomerase family. 6-phosphogluconolactonase subfamily.</text>
</comment>
<dbReference type="EC" id="3.1.1.31" evidence="5 7"/>
<accession>A0A1I0WD84</accession>
<organism evidence="9 10">
    <name type="scientific">Poseidonocella pacifica</name>
    <dbReference type="NCBI Taxonomy" id="871651"/>
    <lineage>
        <taxon>Bacteria</taxon>
        <taxon>Pseudomonadati</taxon>
        <taxon>Pseudomonadota</taxon>
        <taxon>Alphaproteobacteria</taxon>
        <taxon>Rhodobacterales</taxon>
        <taxon>Roseobacteraceae</taxon>
        <taxon>Poseidonocella</taxon>
    </lineage>
</organism>
<comment type="catalytic activity">
    <reaction evidence="1 7">
        <text>6-phospho-D-glucono-1,5-lactone + H2O = 6-phospho-D-gluconate + H(+)</text>
        <dbReference type="Rhea" id="RHEA:12556"/>
        <dbReference type="ChEBI" id="CHEBI:15377"/>
        <dbReference type="ChEBI" id="CHEBI:15378"/>
        <dbReference type="ChEBI" id="CHEBI:57955"/>
        <dbReference type="ChEBI" id="CHEBI:58759"/>
        <dbReference type="EC" id="3.1.1.31"/>
    </reaction>
</comment>
<dbReference type="InterPro" id="IPR005900">
    <property type="entry name" value="6-phosphogluconolactonase_DevB"/>
</dbReference>
<dbReference type="STRING" id="871651.SAMN05421688_1222"/>
<protein>
    <recommendedName>
        <fullName evidence="6 7">6-phosphogluconolactonase</fullName>
        <shortName evidence="7">6PGL</shortName>
        <ecNumber evidence="5 7">3.1.1.31</ecNumber>
    </recommendedName>
</protein>
<dbReference type="Proteomes" id="UP000198796">
    <property type="component" value="Unassembled WGS sequence"/>
</dbReference>
<evidence type="ECO:0000256" key="6">
    <source>
        <dbReference type="ARBA" id="ARBA00020337"/>
    </source>
</evidence>
<name>A0A1I0WD84_9RHOB</name>
<evidence type="ECO:0000256" key="3">
    <source>
        <dbReference type="ARBA" id="ARBA00004961"/>
    </source>
</evidence>
<dbReference type="AlphaFoldDB" id="A0A1I0WD84"/>
<evidence type="ECO:0000256" key="5">
    <source>
        <dbReference type="ARBA" id="ARBA00013198"/>
    </source>
</evidence>
<dbReference type="SUPFAM" id="SSF100950">
    <property type="entry name" value="NagB/RpiA/CoA transferase-like"/>
    <property type="match status" value="1"/>
</dbReference>
<evidence type="ECO:0000259" key="8">
    <source>
        <dbReference type="Pfam" id="PF01182"/>
    </source>
</evidence>
<evidence type="ECO:0000256" key="7">
    <source>
        <dbReference type="RuleBase" id="RU365095"/>
    </source>
</evidence>
<evidence type="ECO:0000313" key="9">
    <source>
        <dbReference type="EMBL" id="SFA85876.1"/>
    </source>
</evidence>
<gene>
    <name evidence="7" type="primary">pgl</name>
    <name evidence="9" type="ORF">SAMN05421688_1222</name>
</gene>
<dbReference type="GO" id="GO:0006098">
    <property type="term" value="P:pentose-phosphate shunt"/>
    <property type="evidence" value="ECO:0007669"/>
    <property type="project" value="UniProtKB-UniPathway"/>
</dbReference>
<dbReference type="InterPro" id="IPR039104">
    <property type="entry name" value="6PGL"/>
</dbReference>
<sequence length="231" mass="25117">MAGDQGVSYTFCPYADREMMMLNISNRIAGDLETALGSSDRVSLVVPGGTTPGPIFDDLCDVDLDWSRVDVMLSDERWVPEDHDRSNTLLLKRRLLVGRAAAARLVPLYRAAEHPEDVIDQLIAEVEASLPISVLLLGMGADMHTASLFPGADRLLEGLSRNAPTLLPMRAPGAPEPRITFSAPALDGALAKHIVITGLEKRDALERARDLSSEDAPVKAIWNDATIHWAE</sequence>
<dbReference type="OrthoDB" id="9810967at2"/>
<comment type="pathway">
    <text evidence="3 7">Carbohydrate degradation; pentose phosphate pathway; D-ribulose 5-phosphate from D-glucose 6-phosphate (oxidative stage): step 2/3.</text>
</comment>
<evidence type="ECO:0000256" key="1">
    <source>
        <dbReference type="ARBA" id="ARBA00000832"/>
    </source>
</evidence>
<dbReference type="CDD" id="cd01400">
    <property type="entry name" value="6PGL"/>
    <property type="match status" value="1"/>
</dbReference>
<evidence type="ECO:0000256" key="2">
    <source>
        <dbReference type="ARBA" id="ARBA00002681"/>
    </source>
</evidence>
<dbReference type="Pfam" id="PF01182">
    <property type="entry name" value="Glucosamine_iso"/>
    <property type="match status" value="1"/>
</dbReference>
<keyword evidence="10" id="KW-1185">Reference proteome</keyword>
<dbReference type="Gene3D" id="3.40.50.1360">
    <property type="match status" value="1"/>
</dbReference>
<dbReference type="UniPathway" id="UPA00115">
    <property type="reaction ID" value="UER00409"/>
</dbReference>
<dbReference type="GO" id="GO:0005975">
    <property type="term" value="P:carbohydrate metabolic process"/>
    <property type="evidence" value="ECO:0007669"/>
    <property type="project" value="UniProtKB-UniRule"/>
</dbReference>
<keyword evidence="7" id="KW-0378">Hydrolase</keyword>
<dbReference type="PANTHER" id="PTHR11054:SF0">
    <property type="entry name" value="6-PHOSPHOGLUCONOLACTONASE"/>
    <property type="match status" value="1"/>
</dbReference>
<dbReference type="PANTHER" id="PTHR11054">
    <property type="entry name" value="6-PHOSPHOGLUCONOLACTONASE"/>
    <property type="match status" value="1"/>
</dbReference>
<dbReference type="InterPro" id="IPR006148">
    <property type="entry name" value="Glc/Gal-6P_isomerase"/>
</dbReference>